<dbReference type="EMBL" id="HACG01012654">
    <property type="protein sequence ID" value="CEK59519.1"/>
    <property type="molecule type" value="Transcribed_RNA"/>
</dbReference>
<name>A0A0B6YTE5_9EUPU</name>
<sequence length="63" mass="7262">MKLTQNSILEISSNHHALIRKQKAKKVYKPPYFEMLSPNTEVSSTAHRELVTAQLHSHEVSYN</sequence>
<protein>
    <submittedName>
        <fullName evidence="1">Uncharacterized protein</fullName>
    </submittedName>
</protein>
<accession>A0A0B6YTE5</accession>
<reference evidence="1" key="1">
    <citation type="submission" date="2014-12" db="EMBL/GenBank/DDBJ databases">
        <title>Insight into the proteome of Arion vulgaris.</title>
        <authorList>
            <person name="Aradska J."/>
            <person name="Bulat T."/>
            <person name="Smidak R."/>
            <person name="Sarate P."/>
            <person name="Gangsoo J."/>
            <person name="Sialana F."/>
            <person name="Bilban M."/>
            <person name="Lubec G."/>
        </authorList>
    </citation>
    <scope>NUCLEOTIDE SEQUENCE</scope>
    <source>
        <tissue evidence="1">Skin</tissue>
    </source>
</reference>
<proteinExistence type="predicted"/>
<dbReference type="AlphaFoldDB" id="A0A0B6YTE5"/>
<gene>
    <name evidence="1" type="primary">ORF36589</name>
</gene>
<evidence type="ECO:0000313" key="1">
    <source>
        <dbReference type="EMBL" id="CEK59519.1"/>
    </source>
</evidence>
<organism evidence="1">
    <name type="scientific">Arion vulgaris</name>
    <dbReference type="NCBI Taxonomy" id="1028688"/>
    <lineage>
        <taxon>Eukaryota</taxon>
        <taxon>Metazoa</taxon>
        <taxon>Spiralia</taxon>
        <taxon>Lophotrochozoa</taxon>
        <taxon>Mollusca</taxon>
        <taxon>Gastropoda</taxon>
        <taxon>Heterobranchia</taxon>
        <taxon>Euthyneura</taxon>
        <taxon>Panpulmonata</taxon>
        <taxon>Eupulmonata</taxon>
        <taxon>Stylommatophora</taxon>
        <taxon>Helicina</taxon>
        <taxon>Arionoidea</taxon>
        <taxon>Arionidae</taxon>
        <taxon>Arion</taxon>
    </lineage>
</organism>